<dbReference type="RefSeq" id="WP_377869933.1">
    <property type="nucleotide sequence ID" value="NZ_JBHMAY010000017.1"/>
</dbReference>
<protein>
    <recommendedName>
        <fullName evidence="4">Transposase</fullName>
    </recommendedName>
</protein>
<evidence type="ECO:0000313" key="3">
    <source>
        <dbReference type="Proteomes" id="UP001595764"/>
    </source>
</evidence>
<name>A0ABV7QCG9_9PSEU</name>
<evidence type="ECO:0000313" key="2">
    <source>
        <dbReference type="EMBL" id="MFC3511036.1"/>
    </source>
</evidence>
<evidence type="ECO:0008006" key="4">
    <source>
        <dbReference type="Google" id="ProtNLM"/>
    </source>
</evidence>
<evidence type="ECO:0000256" key="1">
    <source>
        <dbReference type="SAM" id="MobiDB-lite"/>
    </source>
</evidence>
<keyword evidence="3" id="KW-1185">Reference proteome</keyword>
<proteinExistence type="predicted"/>
<feature type="region of interest" description="Disordered" evidence="1">
    <location>
        <begin position="54"/>
        <end position="82"/>
    </location>
</feature>
<organism evidence="2 3">
    <name type="scientific">Amycolatopsis halotolerans</name>
    <dbReference type="NCBI Taxonomy" id="330083"/>
    <lineage>
        <taxon>Bacteria</taxon>
        <taxon>Bacillati</taxon>
        <taxon>Actinomycetota</taxon>
        <taxon>Actinomycetes</taxon>
        <taxon>Pseudonocardiales</taxon>
        <taxon>Pseudonocardiaceae</taxon>
        <taxon>Amycolatopsis</taxon>
    </lineage>
</organism>
<dbReference type="EMBL" id="JBHRWI010000016">
    <property type="protein sequence ID" value="MFC3511036.1"/>
    <property type="molecule type" value="Genomic_DNA"/>
</dbReference>
<reference evidence="3" key="1">
    <citation type="journal article" date="2019" name="Int. J. Syst. Evol. Microbiol.">
        <title>The Global Catalogue of Microorganisms (GCM) 10K type strain sequencing project: providing services to taxonomists for standard genome sequencing and annotation.</title>
        <authorList>
            <consortium name="The Broad Institute Genomics Platform"/>
            <consortium name="The Broad Institute Genome Sequencing Center for Infectious Disease"/>
            <person name="Wu L."/>
            <person name="Ma J."/>
        </authorList>
    </citation>
    <scope>NUCLEOTIDE SEQUENCE [LARGE SCALE GENOMIC DNA]</scope>
    <source>
        <strain evidence="3">CGMCC 4.7682</strain>
    </source>
</reference>
<accession>A0ABV7QCG9</accession>
<comment type="caution">
    <text evidence="2">The sequence shown here is derived from an EMBL/GenBank/DDBJ whole genome shotgun (WGS) entry which is preliminary data.</text>
</comment>
<sequence length="82" mass="9215">MPQSDRLRLESGGPDLPQRLAAALQEPALQHDLDWTVENQVELLFDQAELAGFARVSRRRTPVPEGGAHDPQRHHHRAPRAP</sequence>
<dbReference type="Proteomes" id="UP001595764">
    <property type="component" value="Unassembled WGS sequence"/>
</dbReference>
<feature type="compositionally biased region" description="Basic residues" evidence="1">
    <location>
        <begin position="72"/>
        <end position="82"/>
    </location>
</feature>
<gene>
    <name evidence="2" type="ORF">ACFORO_12740</name>
</gene>